<dbReference type="GO" id="GO:0016020">
    <property type="term" value="C:membrane"/>
    <property type="evidence" value="ECO:0007669"/>
    <property type="project" value="UniProtKB-SubCell"/>
</dbReference>
<dbReference type="AlphaFoldDB" id="A0AA38P0Y6"/>
<feature type="transmembrane region" description="Helical" evidence="8">
    <location>
        <begin position="402"/>
        <end position="424"/>
    </location>
</feature>
<evidence type="ECO:0000259" key="9">
    <source>
        <dbReference type="Pfam" id="PF13813"/>
    </source>
</evidence>
<keyword evidence="4 10" id="KW-0808">Transferase</keyword>
<dbReference type="PANTHER" id="PTHR31595">
    <property type="entry name" value="LONG-CHAIN-ALCOHOL O-FATTY-ACYLTRANSFERASE 3-RELATED"/>
    <property type="match status" value="1"/>
</dbReference>
<accession>A0AA38P0Y6</accession>
<feature type="transmembrane region" description="Helical" evidence="8">
    <location>
        <begin position="64"/>
        <end position="81"/>
    </location>
</feature>
<dbReference type="Proteomes" id="UP001163846">
    <property type="component" value="Unassembled WGS sequence"/>
</dbReference>
<evidence type="ECO:0000256" key="1">
    <source>
        <dbReference type="ARBA" id="ARBA00004141"/>
    </source>
</evidence>
<evidence type="ECO:0000256" key="3">
    <source>
        <dbReference type="ARBA" id="ARBA00007282"/>
    </source>
</evidence>
<dbReference type="InterPro" id="IPR044851">
    <property type="entry name" value="Wax_synthase"/>
</dbReference>
<evidence type="ECO:0000313" key="10">
    <source>
        <dbReference type="EMBL" id="KAJ3834273.1"/>
    </source>
</evidence>
<dbReference type="Pfam" id="PF13813">
    <property type="entry name" value="MBOAT_2"/>
    <property type="match status" value="1"/>
</dbReference>
<evidence type="ECO:0000256" key="4">
    <source>
        <dbReference type="ARBA" id="ARBA00022679"/>
    </source>
</evidence>
<proteinExistence type="inferred from homology"/>
<dbReference type="GO" id="GO:0006629">
    <property type="term" value="P:lipid metabolic process"/>
    <property type="evidence" value="ECO:0007669"/>
    <property type="project" value="InterPro"/>
</dbReference>
<sequence>MSRLMKVEPRFLNAQRSPMDGVTFPVSRLDVEVHRILFHLQFIVLPSLVICFIVVSKRSVLPRWTHSLFFIAFLAYVWYSFRNHQSGYRTGSPWLDYSLGSTLGFFIFNALHLLVLVDPLEEYWHKTRPRPSEWKARVYWVWQTIVSLRGFGWNYQIHNLPATPKAGRDRLEYCFYALRQSLLHLYLVDVMQNTIRTVPFLRLSNIPLDSNSSTIYSFLLWCIQRFARVAVWFFGGYAGICFYYYTVALICVGSGYSEAGDWPKVFGNLKEAYSLRNFWGRTWHQLIRRFCISLGRKGTRLFDVAPRSLTAALIKLYIAFLASALMHSFGDYMVGQQYIGVSFGFFFLQPFAIIFEELVQLAARQVMHPQIHRTSSTHSASFEKFKGHPGGASFLSLRTRSIAARVIGYLWVVFWFTATTPLMIDAAIEAGFVRDSVFPFSPTEIIVTAFRSRWNSTR</sequence>
<evidence type="ECO:0000256" key="5">
    <source>
        <dbReference type="ARBA" id="ARBA00022692"/>
    </source>
</evidence>
<dbReference type="PANTHER" id="PTHR31595:SF57">
    <property type="entry name" value="OS04G0481900 PROTEIN"/>
    <property type="match status" value="1"/>
</dbReference>
<comment type="pathway">
    <text evidence="2">Secondary metabolite biosynthesis.</text>
</comment>
<organism evidence="10 11">
    <name type="scientific">Lentinula raphanica</name>
    <dbReference type="NCBI Taxonomy" id="153919"/>
    <lineage>
        <taxon>Eukaryota</taxon>
        <taxon>Fungi</taxon>
        <taxon>Dikarya</taxon>
        <taxon>Basidiomycota</taxon>
        <taxon>Agaricomycotina</taxon>
        <taxon>Agaricomycetes</taxon>
        <taxon>Agaricomycetidae</taxon>
        <taxon>Agaricales</taxon>
        <taxon>Marasmiineae</taxon>
        <taxon>Omphalotaceae</taxon>
        <taxon>Lentinula</taxon>
    </lineage>
</organism>
<gene>
    <name evidence="10" type="ORF">F5878DRAFT_630949</name>
</gene>
<dbReference type="EMBL" id="MU806555">
    <property type="protein sequence ID" value="KAJ3834273.1"/>
    <property type="molecule type" value="Genomic_DNA"/>
</dbReference>
<name>A0AA38P0Y6_9AGAR</name>
<reference evidence="10" key="1">
    <citation type="submission" date="2022-08" db="EMBL/GenBank/DDBJ databases">
        <authorList>
            <consortium name="DOE Joint Genome Institute"/>
            <person name="Min B."/>
            <person name="Riley R."/>
            <person name="Sierra-Patev S."/>
            <person name="Naranjo-Ortiz M."/>
            <person name="Looney B."/>
            <person name="Konkel Z."/>
            <person name="Slot J.C."/>
            <person name="Sakamoto Y."/>
            <person name="Steenwyk J.L."/>
            <person name="Rokas A."/>
            <person name="Carro J."/>
            <person name="Camarero S."/>
            <person name="Ferreira P."/>
            <person name="Molpeceres G."/>
            <person name="Ruiz-Duenas F.J."/>
            <person name="Serrano A."/>
            <person name="Henrissat B."/>
            <person name="Drula E."/>
            <person name="Hughes K.W."/>
            <person name="Mata J.L."/>
            <person name="Ishikawa N.K."/>
            <person name="Vargas-Isla R."/>
            <person name="Ushijima S."/>
            <person name="Smith C.A."/>
            <person name="Ahrendt S."/>
            <person name="Andreopoulos W."/>
            <person name="He G."/>
            <person name="Labutti K."/>
            <person name="Lipzen A."/>
            <person name="Ng V."/>
            <person name="Sandor L."/>
            <person name="Barry K."/>
            <person name="Martinez A.T."/>
            <person name="Xiao Y."/>
            <person name="Gibbons J.G."/>
            <person name="Terashima K."/>
            <person name="Hibbett D.S."/>
            <person name="Grigoriev I.V."/>
        </authorList>
    </citation>
    <scope>NUCLEOTIDE SEQUENCE</scope>
    <source>
        <strain evidence="10">TFB9207</strain>
    </source>
</reference>
<protein>
    <submittedName>
        <fullName evidence="10">Membrane bound O-acyl transferase family-domain-containing protein</fullName>
    </submittedName>
</protein>
<evidence type="ECO:0000256" key="6">
    <source>
        <dbReference type="ARBA" id="ARBA00022989"/>
    </source>
</evidence>
<evidence type="ECO:0000313" key="11">
    <source>
        <dbReference type="Proteomes" id="UP001163846"/>
    </source>
</evidence>
<dbReference type="GO" id="GO:0008374">
    <property type="term" value="F:O-acyltransferase activity"/>
    <property type="evidence" value="ECO:0007669"/>
    <property type="project" value="InterPro"/>
</dbReference>
<evidence type="ECO:0000256" key="8">
    <source>
        <dbReference type="SAM" id="Phobius"/>
    </source>
</evidence>
<evidence type="ECO:0000256" key="2">
    <source>
        <dbReference type="ARBA" id="ARBA00005179"/>
    </source>
</evidence>
<keyword evidence="7 8" id="KW-0472">Membrane</keyword>
<comment type="caution">
    <text evidence="10">The sequence shown here is derived from an EMBL/GenBank/DDBJ whole genome shotgun (WGS) entry which is preliminary data.</text>
</comment>
<keyword evidence="5 8" id="KW-0812">Transmembrane</keyword>
<comment type="subcellular location">
    <subcellularLocation>
        <location evidence="1">Membrane</location>
        <topology evidence="1">Multi-pass membrane protein</topology>
    </subcellularLocation>
</comment>
<dbReference type="InterPro" id="IPR032805">
    <property type="entry name" value="Wax_synthase_dom"/>
</dbReference>
<feature type="transmembrane region" description="Helical" evidence="8">
    <location>
        <begin position="36"/>
        <end position="55"/>
    </location>
</feature>
<keyword evidence="11" id="KW-1185">Reference proteome</keyword>
<feature type="transmembrane region" description="Helical" evidence="8">
    <location>
        <begin position="338"/>
        <end position="355"/>
    </location>
</feature>
<feature type="transmembrane region" description="Helical" evidence="8">
    <location>
        <begin position="101"/>
        <end position="120"/>
    </location>
</feature>
<feature type="transmembrane region" description="Helical" evidence="8">
    <location>
        <begin position="229"/>
        <end position="256"/>
    </location>
</feature>
<feature type="domain" description="Wax synthase" evidence="9">
    <location>
        <begin position="262"/>
        <end position="348"/>
    </location>
</feature>
<comment type="similarity">
    <text evidence="3">Belongs to the wax synthase family.</text>
</comment>
<evidence type="ECO:0000256" key="7">
    <source>
        <dbReference type="ARBA" id="ARBA00023136"/>
    </source>
</evidence>
<keyword evidence="6 8" id="KW-1133">Transmembrane helix</keyword>